<evidence type="ECO:0000313" key="2">
    <source>
        <dbReference type="EMBL" id="SUZ95459.1"/>
    </source>
</evidence>
<dbReference type="EMBL" id="UINC01002326">
    <property type="protein sequence ID" value="SUZ95459.1"/>
    <property type="molecule type" value="Genomic_DNA"/>
</dbReference>
<sequence length="623" mass="68032">MKQLIMLFFISILTIAIFACGPAVGRAVGDAEVDVDATLAQMEPQTESEQELYDMLKEIDRLHKEERAELLTALSNSSEVIDELLVLIGHDVDLDGNSLSAGSLIDGGAGDTDLSDLIGRAKSTRDREEEIQKALENAEKVPWDRIRFLNEQLESANAELGALNEDLSEAAKELDHADQLEAKLVVGLKGQDSEYTALARRAEEASEKIEVIGHILQVAFDGEGEEESATEKLIRLDGREIIAAHLEDCMDDSQSSNSRVAREDCADEAIVYHQEMRAVEPTDVDDINNAAMLSDPDTEDAVYGVIECLEDMEDMVFTMDMVEDPVTGDFVGRAELYRRNCYRNVNEDIVAAADGNSPDGRAVISSSDDAATSLKRKLDSEDREARAMRKAIRTGLDDISDKKFKSSVEDLLYDKSLTGKGVETLMGNILNLAQDDLECDPHGIKGEPCDYDDEYYEDDLEDITGNTAMRLHEEICELDGIKDDCWEALEGPIWSIVNQAAESLYSAATALGNDEAYAKLDDISDIISRAILSYPDLAPQFANVDGGALNDVVQNASAGLVGGITQGDNWGMGEDVSGEFESCINTLVESEDMEIGDAAAECLEYTSSAFSAEFGLGNRNKDD</sequence>
<proteinExistence type="predicted"/>
<dbReference type="AlphaFoldDB" id="A0A381RWK0"/>
<evidence type="ECO:0000256" key="1">
    <source>
        <dbReference type="SAM" id="Coils"/>
    </source>
</evidence>
<keyword evidence="1" id="KW-0175">Coiled coil</keyword>
<protein>
    <submittedName>
        <fullName evidence="2">Uncharacterized protein</fullName>
    </submittedName>
</protein>
<gene>
    <name evidence="2" type="ORF">METZ01_LOCUS48313</name>
</gene>
<reference evidence="2" key="1">
    <citation type="submission" date="2018-05" db="EMBL/GenBank/DDBJ databases">
        <authorList>
            <person name="Lanie J.A."/>
            <person name="Ng W.-L."/>
            <person name="Kazmierczak K.M."/>
            <person name="Andrzejewski T.M."/>
            <person name="Davidsen T.M."/>
            <person name="Wayne K.J."/>
            <person name="Tettelin H."/>
            <person name="Glass J.I."/>
            <person name="Rusch D."/>
            <person name="Podicherti R."/>
            <person name="Tsui H.-C.T."/>
            <person name="Winkler M.E."/>
        </authorList>
    </citation>
    <scope>NUCLEOTIDE SEQUENCE</scope>
</reference>
<dbReference type="PROSITE" id="PS51257">
    <property type="entry name" value="PROKAR_LIPOPROTEIN"/>
    <property type="match status" value="1"/>
</dbReference>
<feature type="coiled-coil region" evidence="1">
    <location>
        <begin position="121"/>
        <end position="208"/>
    </location>
</feature>
<accession>A0A381RWK0</accession>
<name>A0A381RWK0_9ZZZZ</name>
<organism evidence="2">
    <name type="scientific">marine metagenome</name>
    <dbReference type="NCBI Taxonomy" id="408172"/>
    <lineage>
        <taxon>unclassified sequences</taxon>
        <taxon>metagenomes</taxon>
        <taxon>ecological metagenomes</taxon>
    </lineage>
</organism>